<dbReference type="OrthoDB" id="3981267at2759"/>
<evidence type="ECO:0000313" key="2">
    <source>
        <dbReference type="EMBL" id="SCU99980.1"/>
    </source>
</evidence>
<dbReference type="EMBL" id="LT598484">
    <property type="protein sequence ID" value="SCU99980.1"/>
    <property type="molecule type" value="Genomic_DNA"/>
</dbReference>
<feature type="region of interest" description="Disordered" evidence="1">
    <location>
        <begin position="64"/>
        <end position="83"/>
    </location>
</feature>
<name>A0A1G4K7N6_9SACH</name>
<reference evidence="3" key="1">
    <citation type="submission" date="2016-03" db="EMBL/GenBank/DDBJ databases">
        <authorList>
            <person name="Devillers Hugo."/>
        </authorList>
    </citation>
    <scope>NUCLEOTIDE SEQUENCE [LARGE SCALE GENOMIC DNA]</scope>
</reference>
<keyword evidence="3" id="KW-1185">Reference proteome</keyword>
<proteinExistence type="predicted"/>
<accession>A0A1G4K7N6</accession>
<sequence length="269" mass="30416">MKPQKSYHKGNTRVLAANGSIMNIEYSPSPVAGKLMLERSPKRGESFRIKKSKRFEANEPSCSRVESSDKTQGIISSSQFDSNAAQRNSAYTNRGYVPASGAVVQYTLMNYSNGFGQLNSANAFVGKSSDAANVSPLNARPQETSTNEMNHIFDDFEQFSFQTFPSYFNPRAATNMPHQEKVNKWIENVPTFIASGEHWRSDCYGVELEADWEEQEFDLALSQHQDHNPFSFNTADEILHLQAKRLDSLVRKLYDLTPEIPLNFPAKRR</sequence>
<evidence type="ECO:0000313" key="3">
    <source>
        <dbReference type="Proteomes" id="UP000191144"/>
    </source>
</evidence>
<gene>
    <name evidence="2" type="ORF">LAME_0G06766G</name>
</gene>
<dbReference type="AlphaFoldDB" id="A0A1G4K7N6"/>
<dbReference type="Proteomes" id="UP000191144">
    <property type="component" value="Chromosome G"/>
</dbReference>
<evidence type="ECO:0000256" key="1">
    <source>
        <dbReference type="SAM" id="MobiDB-lite"/>
    </source>
</evidence>
<organism evidence="2 3">
    <name type="scientific">Lachancea meyersii CBS 8951</name>
    <dbReference type="NCBI Taxonomy" id="1266667"/>
    <lineage>
        <taxon>Eukaryota</taxon>
        <taxon>Fungi</taxon>
        <taxon>Dikarya</taxon>
        <taxon>Ascomycota</taxon>
        <taxon>Saccharomycotina</taxon>
        <taxon>Saccharomycetes</taxon>
        <taxon>Saccharomycetales</taxon>
        <taxon>Saccharomycetaceae</taxon>
        <taxon>Lachancea</taxon>
    </lineage>
</organism>
<protein>
    <submittedName>
        <fullName evidence="2">LAME_0G06766g1_1</fullName>
    </submittedName>
</protein>